<dbReference type="Pfam" id="PF13480">
    <property type="entry name" value="Acetyltransf_6"/>
    <property type="match status" value="1"/>
</dbReference>
<dbReference type="InterPro" id="IPR038740">
    <property type="entry name" value="BioF2-like_GNAT_dom"/>
</dbReference>
<proteinExistence type="predicted"/>
<accession>A0A0T7FA04</accession>
<feature type="domain" description="BioF2-like acetyltransferase" evidence="1">
    <location>
        <begin position="222"/>
        <end position="350"/>
    </location>
</feature>
<dbReference type="Gene3D" id="3.40.630.30">
    <property type="match status" value="1"/>
</dbReference>
<gene>
    <name evidence="2" type="ORF">NGAL_HAMBI1145_06450</name>
</gene>
<evidence type="ECO:0000313" key="3">
    <source>
        <dbReference type="Proteomes" id="UP000046176"/>
    </source>
</evidence>
<dbReference type="OrthoDB" id="213519at2"/>
<protein>
    <submittedName>
        <fullName evidence="2">Protein involved in cellulose biosynthesis (CelD)</fullName>
    </submittedName>
</protein>
<organism evidence="2 3">
    <name type="scientific">Neorhizobium galegae bv. officinalis</name>
    <dbReference type="NCBI Taxonomy" id="323656"/>
    <lineage>
        <taxon>Bacteria</taxon>
        <taxon>Pseudomonadati</taxon>
        <taxon>Pseudomonadota</taxon>
        <taxon>Alphaproteobacteria</taxon>
        <taxon>Hyphomicrobiales</taxon>
        <taxon>Rhizobiaceae</taxon>
        <taxon>Rhizobium/Agrobacterium group</taxon>
        <taxon>Neorhizobium</taxon>
    </lineage>
</organism>
<sequence length="429" mass="48432">MAQPPFSSEFEGNGGGRMSMVQALRAERPDADTHLQVGRPGRELCLYPAAFGYDLQEELEFLSNRALEPNIFFSARLLAPAMPRVEDKQVRLALIRDETGTRSRMRLLMPFTVEKPGFSVGASIIRAWANPFGPIGTPLVDAEDSAETIDNLFDALSMREARLPSVLVMPDVRLAGPFAQLAKAVAISRNLPVTVTDPQQRPMLESLLDGEAYLKHSISSHHYREMRRLWRNLANKGSLSYSVARQPEEIRLRMEEFLALEAKGWKGRKRSALINDRYRAAFAREAITNLAEVDAVRIHTIDFDGRAIASLIVFIMAGEAYTWKTAYDEGFSRFSPGKLLMVKLTEWHLEDANIMRTDSCAVPDHPIMSRFWEEREEMGTLVIGLRQNGDRDVRQVAAQLHLYRNTRNMARMLREKIMSLAGRSGVVTP</sequence>
<name>A0A0T7FA04_NEOGA</name>
<dbReference type="AlphaFoldDB" id="A0A0T7FA04"/>
<dbReference type="EMBL" id="CCRH01000002">
    <property type="protein sequence ID" value="CDZ31878.1"/>
    <property type="molecule type" value="Genomic_DNA"/>
</dbReference>
<dbReference type="Proteomes" id="UP000046176">
    <property type="component" value="Unassembled WGS sequence"/>
</dbReference>
<reference evidence="2 3" key="1">
    <citation type="submission" date="2014-08" db="EMBL/GenBank/DDBJ databases">
        <authorList>
            <person name="Chen Y.-H."/>
        </authorList>
    </citation>
    <scope>NUCLEOTIDE SEQUENCE [LARGE SCALE GENOMIC DNA]</scope>
</reference>
<dbReference type="SUPFAM" id="SSF55729">
    <property type="entry name" value="Acyl-CoA N-acyltransferases (Nat)"/>
    <property type="match status" value="1"/>
</dbReference>
<evidence type="ECO:0000259" key="1">
    <source>
        <dbReference type="Pfam" id="PF13480"/>
    </source>
</evidence>
<dbReference type="InterPro" id="IPR016181">
    <property type="entry name" value="Acyl_CoA_acyltransferase"/>
</dbReference>
<evidence type="ECO:0000313" key="2">
    <source>
        <dbReference type="EMBL" id="CDZ31878.1"/>
    </source>
</evidence>